<keyword evidence="2" id="KW-1003">Cell membrane</keyword>
<feature type="transmembrane region" description="Helical" evidence="6">
    <location>
        <begin position="89"/>
        <end position="109"/>
    </location>
</feature>
<dbReference type="InterPro" id="IPR001851">
    <property type="entry name" value="ABC_transp_permease"/>
</dbReference>
<keyword evidence="3 6" id="KW-0812">Transmembrane</keyword>
<dbReference type="AlphaFoldDB" id="A0A7C8HGD4"/>
<evidence type="ECO:0000256" key="2">
    <source>
        <dbReference type="ARBA" id="ARBA00022475"/>
    </source>
</evidence>
<gene>
    <name evidence="7" type="ORF">GND95_12675</name>
</gene>
<evidence type="ECO:0000313" key="7">
    <source>
        <dbReference type="EMBL" id="KAE9630267.1"/>
    </source>
</evidence>
<dbReference type="Pfam" id="PF02653">
    <property type="entry name" value="BPD_transp_2"/>
    <property type="match status" value="1"/>
</dbReference>
<evidence type="ECO:0000256" key="6">
    <source>
        <dbReference type="SAM" id="Phobius"/>
    </source>
</evidence>
<keyword evidence="4 6" id="KW-1133">Transmembrane helix</keyword>
<name>A0A7C8HGD4_9FIRM</name>
<feature type="transmembrane region" description="Helical" evidence="6">
    <location>
        <begin position="199"/>
        <end position="218"/>
    </location>
</feature>
<feature type="transmembrane region" description="Helical" evidence="6">
    <location>
        <begin position="20"/>
        <end position="39"/>
    </location>
</feature>
<dbReference type="GO" id="GO:0005886">
    <property type="term" value="C:plasma membrane"/>
    <property type="evidence" value="ECO:0007669"/>
    <property type="project" value="UniProtKB-SubCell"/>
</dbReference>
<dbReference type="PANTHER" id="PTHR47089">
    <property type="entry name" value="ABC TRANSPORTER, PERMEASE PROTEIN"/>
    <property type="match status" value="1"/>
</dbReference>
<dbReference type="OrthoDB" id="45037at2"/>
<proteinExistence type="predicted"/>
<dbReference type="RefSeq" id="WP_158741524.1">
    <property type="nucleotide sequence ID" value="NZ_JAFBEP010000010.1"/>
</dbReference>
<sequence>MSKISKTLKNEDFQRRIIPFFSVLLGFIIGAIIMAFSGYDPIEAYSELLKGAGFYGNIKRFGDTLLTMTSLVLTGLSVAFAFKTGLFNIGAPGQMLMGGFIAVYIGVVFEMPRIIHLPFAVISAALLGSIWAFLPGILKAKFRINEVVTTIMMNWIAYWSVYYFVPAKIPGNFNTESAVIKNTASLRTEWLSKLFKGSYVNLGFFIAIFAAIFIWWILEKTTFGYELKAVGFNAHAAEYAGMKVNRNIVLSMMISGALSGLAGAVYYLGYGNNIKIGELPSQGFDGIAVALLGLNNPIGVIFSAFLFGFMNAGKLFMNAATEVPKELIEIIIAVIIFFAAANLMIKGILAKINKGLDRNGGGSNA</sequence>
<dbReference type="PANTHER" id="PTHR47089:SF1">
    <property type="entry name" value="GUANOSINE ABC TRANSPORTER PERMEASE PROTEIN NUPP"/>
    <property type="match status" value="1"/>
</dbReference>
<dbReference type="Proteomes" id="UP000483018">
    <property type="component" value="Unassembled WGS sequence"/>
</dbReference>
<protein>
    <submittedName>
        <fullName evidence="7">ABC transporter permease</fullName>
    </submittedName>
</protein>
<comment type="subcellular location">
    <subcellularLocation>
        <location evidence="1">Cell membrane</location>
        <topology evidence="1">Multi-pass membrane protein</topology>
    </subcellularLocation>
</comment>
<accession>A0A7C8HGD4</accession>
<dbReference type="GO" id="GO:0022857">
    <property type="term" value="F:transmembrane transporter activity"/>
    <property type="evidence" value="ECO:0007669"/>
    <property type="project" value="InterPro"/>
</dbReference>
<dbReference type="EMBL" id="WSLF01000015">
    <property type="protein sequence ID" value="KAE9630267.1"/>
    <property type="molecule type" value="Genomic_DNA"/>
</dbReference>
<feature type="transmembrane region" description="Helical" evidence="6">
    <location>
        <begin position="146"/>
        <end position="165"/>
    </location>
</feature>
<feature type="transmembrane region" description="Helical" evidence="6">
    <location>
        <begin position="248"/>
        <end position="267"/>
    </location>
</feature>
<evidence type="ECO:0000256" key="3">
    <source>
        <dbReference type="ARBA" id="ARBA00022692"/>
    </source>
</evidence>
<evidence type="ECO:0000256" key="5">
    <source>
        <dbReference type="ARBA" id="ARBA00023136"/>
    </source>
</evidence>
<keyword evidence="8" id="KW-1185">Reference proteome</keyword>
<feature type="transmembrane region" description="Helical" evidence="6">
    <location>
        <begin position="115"/>
        <end position="134"/>
    </location>
</feature>
<feature type="transmembrane region" description="Helical" evidence="6">
    <location>
        <begin position="287"/>
        <end position="309"/>
    </location>
</feature>
<keyword evidence="5 6" id="KW-0472">Membrane</keyword>
<reference evidence="7 8" key="1">
    <citation type="submission" date="2019-12" db="EMBL/GenBank/DDBJ databases">
        <title>Defluviitalea raffinosedens, isolated from a biogas fermenter, genome sequencing and characterization.</title>
        <authorList>
            <person name="Rettenmaier R."/>
            <person name="Schneider M."/>
            <person name="Neuhaus K."/>
            <person name="Liebl W."/>
            <person name="Zverlov V."/>
        </authorList>
    </citation>
    <scope>NUCLEOTIDE SEQUENCE [LARGE SCALE GENOMIC DNA]</scope>
    <source>
        <strain evidence="7 8">249c-K6</strain>
    </source>
</reference>
<feature type="transmembrane region" description="Helical" evidence="6">
    <location>
        <begin position="330"/>
        <end position="349"/>
    </location>
</feature>
<evidence type="ECO:0000313" key="8">
    <source>
        <dbReference type="Proteomes" id="UP000483018"/>
    </source>
</evidence>
<dbReference type="CDD" id="cd06580">
    <property type="entry name" value="TM_PBP1_transp_TpRbsC_like"/>
    <property type="match status" value="1"/>
</dbReference>
<evidence type="ECO:0000256" key="1">
    <source>
        <dbReference type="ARBA" id="ARBA00004651"/>
    </source>
</evidence>
<evidence type="ECO:0000256" key="4">
    <source>
        <dbReference type="ARBA" id="ARBA00022989"/>
    </source>
</evidence>
<comment type="caution">
    <text evidence="7">The sequence shown here is derived from an EMBL/GenBank/DDBJ whole genome shotgun (WGS) entry which is preliminary data.</text>
</comment>
<organism evidence="7 8">
    <name type="scientific">Defluviitalea raffinosedens</name>
    <dbReference type="NCBI Taxonomy" id="1450156"/>
    <lineage>
        <taxon>Bacteria</taxon>
        <taxon>Bacillati</taxon>
        <taxon>Bacillota</taxon>
        <taxon>Clostridia</taxon>
        <taxon>Lachnospirales</taxon>
        <taxon>Defluviitaleaceae</taxon>
        <taxon>Defluviitalea</taxon>
    </lineage>
</organism>